<sequence length="113" mass="12674">MDSANPFVQLGLPQNASVAEVRAAFRKLAKQKHPDKRGSDREFIDTVNAYRRAVELAAEPVTVNRPVKEAPKQNHSHAQRRRDNNFNAVVDFRTFLIALGSQLALLLLARIIS</sequence>
<feature type="domain" description="J" evidence="1">
    <location>
        <begin position="5"/>
        <end position="87"/>
    </location>
</feature>
<accession>A0A136M0Z8</accession>
<evidence type="ECO:0000259" key="1">
    <source>
        <dbReference type="PROSITE" id="PS50076"/>
    </source>
</evidence>
<organism evidence="2 3">
    <name type="scientific">candidate division WS6 bacterium OLB20</name>
    <dbReference type="NCBI Taxonomy" id="1617426"/>
    <lineage>
        <taxon>Bacteria</taxon>
        <taxon>Candidatus Dojkabacteria</taxon>
    </lineage>
</organism>
<dbReference type="Pfam" id="PF00226">
    <property type="entry name" value="DnaJ"/>
    <property type="match status" value="1"/>
</dbReference>
<dbReference type="PROSITE" id="PS50076">
    <property type="entry name" value="DNAJ_2"/>
    <property type="match status" value="1"/>
</dbReference>
<dbReference type="SMART" id="SM00271">
    <property type="entry name" value="DnaJ"/>
    <property type="match status" value="1"/>
</dbReference>
<reference evidence="2 3" key="1">
    <citation type="submission" date="2015-02" db="EMBL/GenBank/DDBJ databases">
        <title>Improved understanding of the partial-nitritation anammox process through 23 genomes representing the majority of the microbial community.</title>
        <authorList>
            <person name="Speth D.R."/>
            <person name="In T Zandt M."/>
            <person name="Guerrero Cruz S."/>
            <person name="Jetten M.S."/>
            <person name="Dutilh B.E."/>
        </authorList>
    </citation>
    <scope>NUCLEOTIDE SEQUENCE [LARGE SCALE GENOMIC DNA]</scope>
    <source>
        <strain evidence="2">OLB20</strain>
    </source>
</reference>
<dbReference type="CDD" id="cd06257">
    <property type="entry name" value="DnaJ"/>
    <property type="match status" value="1"/>
</dbReference>
<dbReference type="Gene3D" id="1.10.287.110">
    <property type="entry name" value="DnaJ domain"/>
    <property type="match status" value="1"/>
</dbReference>
<comment type="caution">
    <text evidence="2">The sequence shown here is derived from an EMBL/GenBank/DDBJ whole genome shotgun (WGS) entry which is preliminary data.</text>
</comment>
<evidence type="ECO:0000313" key="2">
    <source>
        <dbReference type="EMBL" id="KXK27582.1"/>
    </source>
</evidence>
<dbReference type="EMBL" id="JYNZ01000001">
    <property type="protein sequence ID" value="KXK27582.1"/>
    <property type="molecule type" value="Genomic_DNA"/>
</dbReference>
<evidence type="ECO:0000313" key="3">
    <source>
        <dbReference type="Proteomes" id="UP000070457"/>
    </source>
</evidence>
<proteinExistence type="predicted"/>
<name>A0A136M0Z8_9BACT</name>
<dbReference type="InterPro" id="IPR001623">
    <property type="entry name" value="DnaJ_domain"/>
</dbReference>
<dbReference type="Proteomes" id="UP000070457">
    <property type="component" value="Unassembled WGS sequence"/>
</dbReference>
<dbReference type="InterPro" id="IPR036869">
    <property type="entry name" value="J_dom_sf"/>
</dbReference>
<dbReference type="SUPFAM" id="SSF46565">
    <property type="entry name" value="Chaperone J-domain"/>
    <property type="match status" value="1"/>
</dbReference>
<gene>
    <name evidence="2" type="primary">dnaJ</name>
    <name evidence="2" type="ORF">TR69_WS6001000026</name>
</gene>
<dbReference type="AlphaFoldDB" id="A0A136M0Z8"/>
<protein>
    <submittedName>
        <fullName evidence="2">Chaperone protein DnaJ</fullName>
    </submittedName>
</protein>